<name>A0A8J3ZFB7_9ACTN</name>
<evidence type="ECO:0000313" key="2">
    <source>
        <dbReference type="Proteomes" id="UP000612585"/>
    </source>
</evidence>
<protein>
    <submittedName>
        <fullName evidence="1">Uncharacterized protein</fullName>
    </submittedName>
</protein>
<dbReference type="EMBL" id="BOPG01000087">
    <property type="protein sequence ID" value="GIJ63062.1"/>
    <property type="molecule type" value="Genomic_DNA"/>
</dbReference>
<dbReference type="AlphaFoldDB" id="A0A8J3ZFB7"/>
<evidence type="ECO:0000313" key="1">
    <source>
        <dbReference type="EMBL" id="GIJ63062.1"/>
    </source>
</evidence>
<sequence length="236" mass="25860">MPVGKAKRIKQRRPSPSTRRTVVIDACMIGHLDGMLTARVAESQADSPVNLAVPANTAASLVERLRLASIDTEENYWQVTRHALHGTTPGDGDAASAAIRKFLLKQNWQSVIARVPASPEQIFLVSHVGHVGLVAPPPFTDQRSLLIFDPMQLRRLGPALQTAIANAHADPTAGAVTPAAVAAVVDFLKAEPWETDHHPEPSFEQARAEMQKRYRAFLTREPYVRPDEHNVPEVAQ</sequence>
<proteinExistence type="predicted"/>
<gene>
    <name evidence="1" type="ORF">Vau01_105780</name>
</gene>
<organism evidence="1 2">
    <name type="scientific">Virgisporangium aurantiacum</name>
    <dbReference type="NCBI Taxonomy" id="175570"/>
    <lineage>
        <taxon>Bacteria</taxon>
        <taxon>Bacillati</taxon>
        <taxon>Actinomycetota</taxon>
        <taxon>Actinomycetes</taxon>
        <taxon>Micromonosporales</taxon>
        <taxon>Micromonosporaceae</taxon>
        <taxon>Virgisporangium</taxon>
    </lineage>
</organism>
<keyword evidence="2" id="KW-1185">Reference proteome</keyword>
<reference evidence="1" key="1">
    <citation type="submission" date="2021-01" db="EMBL/GenBank/DDBJ databases">
        <title>Whole genome shotgun sequence of Virgisporangium aurantiacum NBRC 16421.</title>
        <authorList>
            <person name="Komaki H."/>
            <person name="Tamura T."/>
        </authorList>
    </citation>
    <scope>NUCLEOTIDE SEQUENCE</scope>
    <source>
        <strain evidence="1">NBRC 16421</strain>
    </source>
</reference>
<accession>A0A8J3ZFB7</accession>
<dbReference type="Proteomes" id="UP000612585">
    <property type="component" value="Unassembled WGS sequence"/>
</dbReference>
<comment type="caution">
    <text evidence="1">The sequence shown here is derived from an EMBL/GenBank/DDBJ whole genome shotgun (WGS) entry which is preliminary data.</text>
</comment>